<feature type="chain" id="PRO_5011713622" description="Tetratricopeptide repeat-containing protein" evidence="1">
    <location>
        <begin position="24"/>
        <end position="306"/>
    </location>
</feature>
<keyword evidence="3" id="KW-1185">Reference proteome</keyword>
<evidence type="ECO:0000256" key="1">
    <source>
        <dbReference type="SAM" id="SignalP"/>
    </source>
</evidence>
<reference evidence="3" key="1">
    <citation type="submission" date="2016-10" db="EMBL/GenBank/DDBJ databases">
        <authorList>
            <person name="Varghese N."/>
            <person name="Submissions S."/>
        </authorList>
    </citation>
    <scope>NUCLEOTIDE SEQUENCE [LARGE SCALE GENOMIC DNA]</scope>
    <source>
        <strain evidence="3">DSM 25030</strain>
    </source>
</reference>
<organism evidence="2 3">
    <name type="scientific">Flagellimonas zhangzhouensis</name>
    <dbReference type="NCBI Taxonomy" id="1073328"/>
    <lineage>
        <taxon>Bacteria</taxon>
        <taxon>Pseudomonadati</taxon>
        <taxon>Bacteroidota</taxon>
        <taxon>Flavobacteriia</taxon>
        <taxon>Flavobacteriales</taxon>
        <taxon>Flavobacteriaceae</taxon>
        <taxon>Flagellimonas</taxon>
    </lineage>
</organism>
<dbReference type="Gene3D" id="1.25.40.10">
    <property type="entry name" value="Tetratricopeptide repeat domain"/>
    <property type="match status" value="2"/>
</dbReference>
<dbReference type="SUPFAM" id="SSF48452">
    <property type="entry name" value="TPR-like"/>
    <property type="match status" value="2"/>
</dbReference>
<dbReference type="AlphaFoldDB" id="A0A1H2UP24"/>
<keyword evidence="1" id="KW-0732">Signal</keyword>
<dbReference type="STRING" id="1073328.SAMN05216294_0611"/>
<feature type="signal peptide" evidence="1">
    <location>
        <begin position="1"/>
        <end position="23"/>
    </location>
</feature>
<sequence>MIKMFTFWLVLAVFISTQSIAIAQEEQESAEVYLEEYTDEFQENFFEALKQKGIQNYDRAIDLLLKCKELEPKNSVVDYELGKAYLLDKKYVQAQEYAIEALISEPTDFWYLDNLLTILEKQGSQIETVQQQIPYDNQKLKENMALSFFKKKKFKEALIVTKELKGSKLANDLTLKINDSLQQDKEEVVAKTEPKEENTPNDPVRQLKSEMDILMTNGEYKKLLEASKDALDNYPLQPYFYLAYGKALSNTSNANKAVEVMESGLDYILDDAKLTNAFYEELSKAYSKLGNTQKANEYLNKINSGL</sequence>
<protein>
    <recommendedName>
        <fullName evidence="4">Tetratricopeptide repeat-containing protein</fullName>
    </recommendedName>
</protein>
<gene>
    <name evidence="2" type="ORF">SAMN04487892_1681</name>
</gene>
<evidence type="ECO:0000313" key="3">
    <source>
        <dbReference type="Proteomes" id="UP000199592"/>
    </source>
</evidence>
<name>A0A1H2UP24_9FLAO</name>
<dbReference type="RefSeq" id="WP_175443707.1">
    <property type="nucleotide sequence ID" value="NZ_FNKI01000001.1"/>
</dbReference>
<dbReference type="Proteomes" id="UP000199592">
    <property type="component" value="Unassembled WGS sequence"/>
</dbReference>
<evidence type="ECO:0008006" key="4">
    <source>
        <dbReference type="Google" id="ProtNLM"/>
    </source>
</evidence>
<evidence type="ECO:0000313" key="2">
    <source>
        <dbReference type="EMBL" id="SDW57698.1"/>
    </source>
</evidence>
<accession>A0A1H2UP24</accession>
<dbReference type="InterPro" id="IPR011990">
    <property type="entry name" value="TPR-like_helical_dom_sf"/>
</dbReference>
<dbReference type="EMBL" id="FNMY01000002">
    <property type="protein sequence ID" value="SDW57698.1"/>
    <property type="molecule type" value="Genomic_DNA"/>
</dbReference>
<proteinExistence type="predicted"/>